<accession>A0A1A9ZIS3</accession>
<dbReference type="EnsemblMetazoa" id="GPAI016000-RA">
    <property type="protein sequence ID" value="GPAI016000-PA"/>
    <property type="gene ID" value="GPAI016000"/>
</dbReference>
<evidence type="ECO:0000256" key="1">
    <source>
        <dbReference type="SAM" id="Phobius"/>
    </source>
</evidence>
<protein>
    <submittedName>
        <fullName evidence="2">Uncharacterized protein</fullName>
    </submittedName>
</protein>
<keyword evidence="1" id="KW-0472">Membrane</keyword>
<name>A0A1A9ZIS3_GLOPL</name>
<keyword evidence="3" id="KW-1185">Reference proteome</keyword>
<dbReference type="Proteomes" id="UP000092445">
    <property type="component" value="Unassembled WGS sequence"/>
</dbReference>
<keyword evidence="1" id="KW-0812">Transmembrane</keyword>
<sequence>MNSDHNVCMDPLLKIKNLINAALKKKDEIFLIIVMHASSKNKYIKIMPSIRHTGSSQQLTKICCDANCLGNGTVNENGSVLERANFVLNVINSSKVYSEGLQLTSDSIFKSWCIVFLVVAAIKLFRIIIMIT</sequence>
<organism evidence="2 3">
    <name type="scientific">Glossina pallidipes</name>
    <name type="common">Tsetse fly</name>
    <dbReference type="NCBI Taxonomy" id="7398"/>
    <lineage>
        <taxon>Eukaryota</taxon>
        <taxon>Metazoa</taxon>
        <taxon>Ecdysozoa</taxon>
        <taxon>Arthropoda</taxon>
        <taxon>Hexapoda</taxon>
        <taxon>Insecta</taxon>
        <taxon>Pterygota</taxon>
        <taxon>Neoptera</taxon>
        <taxon>Endopterygota</taxon>
        <taxon>Diptera</taxon>
        <taxon>Brachycera</taxon>
        <taxon>Muscomorpha</taxon>
        <taxon>Hippoboscoidea</taxon>
        <taxon>Glossinidae</taxon>
        <taxon>Glossina</taxon>
    </lineage>
</organism>
<evidence type="ECO:0000313" key="3">
    <source>
        <dbReference type="Proteomes" id="UP000092445"/>
    </source>
</evidence>
<reference evidence="3" key="1">
    <citation type="submission" date="2014-03" db="EMBL/GenBank/DDBJ databases">
        <authorList>
            <person name="Aksoy S."/>
            <person name="Warren W."/>
            <person name="Wilson R.K."/>
        </authorList>
    </citation>
    <scope>NUCLEOTIDE SEQUENCE [LARGE SCALE GENOMIC DNA]</scope>
    <source>
        <strain evidence="3">IAEA</strain>
    </source>
</reference>
<keyword evidence="1" id="KW-1133">Transmembrane helix</keyword>
<proteinExistence type="predicted"/>
<dbReference type="AlphaFoldDB" id="A0A1A9ZIS3"/>
<evidence type="ECO:0000313" key="2">
    <source>
        <dbReference type="EnsemblMetazoa" id="GPAI016000-PA"/>
    </source>
</evidence>
<reference evidence="2" key="2">
    <citation type="submission" date="2020-05" db="UniProtKB">
        <authorList>
            <consortium name="EnsemblMetazoa"/>
        </authorList>
    </citation>
    <scope>IDENTIFICATION</scope>
    <source>
        <strain evidence="2">IAEA</strain>
    </source>
</reference>
<feature type="transmembrane region" description="Helical" evidence="1">
    <location>
        <begin position="112"/>
        <end position="131"/>
    </location>
</feature>
<dbReference type="VEuPathDB" id="VectorBase:GPAI016000"/>